<feature type="active site" evidence="13">
    <location>
        <position position="143"/>
    </location>
</feature>
<dbReference type="GO" id="GO:0008821">
    <property type="term" value="F:crossover junction DNA endonuclease activity"/>
    <property type="evidence" value="ECO:0007669"/>
    <property type="project" value="UniProtKB-UniRule"/>
</dbReference>
<dbReference type="EMBL" id="CP010904">
    <property type="protein sequence ID" value="AKJ64440.1"/>
    <property type="molecule type" value="Genomic_DNA"/>
</dbReference>
<evidence type="ECO:0000313" key="15">
    <source>
        <dbReference type="EMBL" id="AKJ64440.1"/>
    </source>
</evidence>
<dbReference type="InterPro" id="IPR002176">
    <property type="entry name" value="X-over_junc_endoDNase_RuvC"/>
</dbReference>
<dbReference type="Pfam" id="PF02075">
    <property type="entry name" value="RuvC"/>
    <property type="match status" value="1"/>
</dbReference>
<evidence type="ECO:0000256" key="11">
    <source>
        <dbReference type="ARBA" id="ARBA00023204"/>
    </source>
</evidence>
<dbReference type="CDD" id="cd16962">
    <property type="entry name" value="RuvC"/>
    <property type="match status" value="1"/>
</dbReference>
<keyword evidence="2 13" id="KW-0963">Cytoplasm</keyword>
<evidence type="ECO:0000256" key="2">
    <source>
        <dbReference type="ARBA" id="ARBA00022490"/>
    </source>
</evidence>
<reference evidence="16" key="1">
    <citation type="submission" date="2015-02" db="EMBL/GenBank/DDBJ databases">
        <title>Description and complete genome sequence of the first cultured representative of the subdivision 5 of the Verrucomicrobia phylum.</title>
        <authorList>
            <person name="Spring S."/>
            <person name="Bunk B."/>
            <person name="Sproer C."/>
            <person name="Klenk H.-P."/>
        </authorList>
    </citation>
    <scope>NUCLEOTIDE SEQUENCE [LARGE SCALE GENOMIC DNA]</scope>
    <source>
        <strain evidence="16">L21-Fru-AB</strain>
    </source>
</reference>
<proteinExistence type="inferred from homology"/>
<dbReference type="HAMAP" id="MF_00034">
    <property type="entry name" value="RuvC"/>
    <property type="match status" value="1"/>
</dbReference>
<dbReference type="GO" id="GO:0000287">
    <property type="term" value="F:magnesium ion binding"/>
    <property type="evidence" value="ECO:0007669"/>
    <property type="project" value="UniProtKB-UniRule"/>
</dbReference>
<comment type="cofactor">
    <cofactor evidence="13">
        <name>Mg(2+)</name>
        <dbReference type="ChEBI" id="CHEBI:18420"/>
    </cofactor>
    <text evidence="13">Binds 2 Mg(2+) ion per subunit.</text>
</comment>
<accession>A0A0G3EI05</accession>
<dbReference type="InterPro" id="IPR036397">
    <property type="entry name" value="RNaseH_sf"/>
</dbReference>
<feature type="active site" evidence="13">
    <location>
        <position position="11"/>
    </location>
</feature>
<keyword evidence="7 13" id="KW-0378">Hydrolase</keyword>
<evidence type="ECO:0000256" key="6">
    <source>
        <dbReference type="ARBA" id="ARBA00022763"/>
    </source>
</evidence>
<evidence type="ECO:0000256" key="5">
    <source>
        <dbReference type="ARBA" id="ARBA00022759"/>
    </source>
</evidence>
<evidence type="ECO:0000256" key="7">
    <source>
        <dbReference type="ARBA" id="ARBA00022801"/>
    </source>
</evidence>
<comment type="subunit">
    <text evidence="13">Homodimer which binds Holliday junction (HJ) DNA. The HJ becomes 2-fold symmetrical on binding to RuvC with unstacked arms; it has a different conformation from HJ DNA in complex with RuvA. In the full resolvosome a probable DNA-RuvA(4)-RuvB(12)-RuvC(2) complex forms which resolves the HJ.</text>
</comment>
<keyword evidence="6 13" id="KW-0227">DNA damage</keyword>
<gene>
    <name evidence="13 15" type="primary">ruvC</name>
    <name evidence="15" type="ORF">L21SP4_01192</name>
</gene>
<name>A0A0G3EI05_9BACT</name>
<comment type="function">
    <text evidence="13">The RuvA-RuvB-RuvC complex processes Holliday junction (HJ) DNA during genetic recombination and DNA repair. Endonuclease that resolves HJ intermediates. Cleaves cruciform DNA by making single-stranded nicks across the HJ at symmetrical positions within the homologous arms, yielding a 5'-phosphate and a 3'-hydroxyl group; requires a central core of homology in the junction. The consensus cleavage sequence is 5'-(A/T)TT(C/G)-3'. Cleavage occurs on the 3'-side of the TT dinucleotide at the point of strand exchange. HJ branch migration catalyzed by RuvA-RuvB allows RuvC to scan DNA until it finds its consensus sequence, where it cleaves and resolves the cruciform DNA.</text>
</comment>
<comment type="subcellular location">
    <subcellularLocation>
        <location evidence="13">Cytoplasm</location>
    </subcellularLocation>
</comment>
<dbReference type="EC" id="3.1.21.10" evidence="13 14"/>
<evidence type="ECO:0000256" key="14">
    <source>
        <dbReference type="NCBIfam" id="TIGR00228"/>
    </source>
</evidence>
<evidence type="ECO:0000256" key="12">
    <source>
        <dbReference type="ARBA" id="ARBA00029354"/>
    </source>
</evidence>
<dbReference type="OrthoDB" id="9805499at2"/>
<dbReference type="NCBIfam" id="TIGR00228">
    <property type="entry name" value="ruvC"/>
    <property type="match status" value="1"/>
</dbReference>
<dbReference type="KEGG" id="vbl:L21SP4_01192"/>
<dbReference type="GO" id="GO:0005737">
    <property type="term" value="C:cytoplasm"/>
    <property type="evidence" value="ECO:0007669"/>
    <property type="project" value="UniProtKB-SubCell"/>
</dbReference>
<dbReference type="SUPFAM" id="SSF53098">
    <property type="entry name" value="Ribonuclease H-like"/>
    <property type="match status" value="1"/>
</dbReference>
<keyword evidence="8 13" id="KW-0460">Magnesium</keyword>
<dbReference type="GO" id="GO:0003677">
    <property type="term" value="F:DNA binding"/>
    <property type="evidence" value="ECO:0007669"/>
    <property type="project" value="UniProtKB-KW"/>
</dbReference>
<organism evidence="15 16">
    <name type="scientific">Kiritimatiella glycovorans</name>
    <dbReference type="NCBI Taxonomy" id="1307763"/>
    <lineage>
        <taxon>Bacteria</taxon>
        <taxon>Pseudomonadati</taxon>
        <taxon>Kiritimatiellota</taxon>
        <taxon>Kiritimatiellia</taxon>
        <taxon>Kiritimatiellales</taxon>
        <taxon>Kiritimatiellaceae</taxon>
        <taxon>Kiritimatiella</taxon>
    </lineage>
</organism>
<reference evidence="15 16" key="2">
    <citation type="journal article" date="2016" name="ISME J.">
        <title>Characterization of the first cultured representative of Verrucomicrobia subdivision 5 indicates the proposal of a novel phylum.</title>
        <authorList>
            <person name="Spring S."/>
            <person name="Bunk B."/>
            <person name="Sproer C."/>
            <person name="Schumann P."/>
            <person name="Rohde M."/>
            <person name="Tindall B.J."/>
            <person name="Klenk H.P."/>
        </authorList>
    </citation>
    <scope>NUCLEOTIDE SEQUENCE [LARGE SCALE GENOMIC DNA]</scope>
    <source>
        <strain evidence="15 16">L21-Fru-AB</strain>
    </source>
</reference>
<dbReference type="PROSITE" id="PS01321">
    <property type="entry name" value="RUVC"/>
    <property type="match status" value="1"/>
</dbReference>
<protein>
    <recommendedName>
        <fullName evidence="13 14">Crossover junction endodeoxyribonuclease RuvC</fullName>
        <ecNumber evidence="13 14">3.1.21.10</ecNumber>
    </recommendedName>
    <alternativeName>
        <fullName evidence="13">Holliday junction nuclease RuvC</fullName>
    </alternativeName>
    <alternativeName>
        <fullName evidence="13">Holliday junction resolvase RuvC</fullName>
    </alternativeName>
</protein>
<dbReference type="AlphaFoldDB" id="A0A0G3EI05"/>
<dbReference type="FunFam" id="3.30.420.10:FF:000002">
    <property type="entry name" value="Crossover junction endodeoxyribonuclease RuvC"/>
    <property type="match status" value="1"/>
</dbReference>
<dbReference type="GO" id="GO:0006310">
    <property type="term" value="P:DNA recombination"/>
    <property type="evidence" value="ECO:0007669"/>
    <property type="project" value="UniProtKB-UniRule"/>
</dbReference>
<evidence type="ECO:0000256" key="8">
    <source>
        <dbReference type="ARBA" id="ARBA00022842"/>
    </source>
</evidence>
<keyword evidence="16" id="KW-1185">Reference proteome</keyword>
<dbReference type="PANTHER" id="PTHR30194">
    <property type="entry name" value="CROSSOVER JUNCTION ENDODEOXYRIBONUCLEASE RUVC"/>
    <property type="match status" value="1"/>
</dbReference>
<evidence type="ECO:0000313" key="16">
    <source>
        <dbReference type="Proteomes" id="UP000035268"/>
    </source>
</evidence>
<feature type="binding site" evidence="13">
    <location>
        <position position="143"/>
    </location>
    <ligand>
        <name>Mg(2+)</name>
        <dbReference type="ChEBI" id="CHEBI:18420"/>
        <label>1</label>
    </ligand>
</feature>
<dbReference type="GO" id="GO:0048476">
    <property type="term" value="C:Holliday junction resolvase complex"/>
    <property type="evidence" value="ECO:0007669"/>
    <property type="project" value="UniProtKB-UniRule"/>
</dbReference>
<keyword evidence="5 13" id="KW-0255">Endonuclease</keyword>
<keyword evidence="3 13" id="KW-0540">Nuclease</keyword>
<keyword evidence="4 13" id="KW-0479">Metal-binding</keyword>
<keyword evidence="10 13" id="KW-0233">DNA recombination</keyword>
<evidence type="ECO:0000256" key="10">
    <source>
        <dbReference type="ARBA" id="ARBA00023172"/>
    </source>
</evidence>
<keyword evidence="9 13" id="KW-0238">DNA-binding</keyword>
<comment type="catalytic activity">
    <reaction evidence="12 13">
        <text>Endonucleolytic cleavage at a junction such as a reciprocal single-stranded crossover between two homologous DNA duplexes (Holliday junction).</text>
        <dbReference type="EC" id="3.1.21.10"/>
    </reaction>
</comment>
<feature type="binding site" evidence="13">
    <location>
        <position position="11"/>
    </location>
    <ligand>
        <name>Mg(2+)</name>
        <dbReference type="ChEBI" id="CHEBI:18420"/>
        <label>1</label>
    </ligand>
</feature>
<dbReference type="GO" id="GO:0006281">
    <property type="term" value="P:DNA repair"/>
    <property type="evidence" value="ECO:0007669"/>
    <property type="project" value="UniProtKB-UniRule"/>
</dbReference>
<keyword evidence="11 13" id="KW-0234">DNA repair</keyword>
<dbReference type="InterPro" id="IPR020563">
    <property type="entry name" value="X-over_junc_endoDNase_Mg_BS"/>
</dbReference>
<feature type="active site" evidence="13">
    <location>
        <position position="71"/>
    </location>
</feature>
<evidence type="ECO:0000256" key="1">
    <source>
        <dbReference type="ARBA" id="ARBA00009518"/>
    </source>
</evidence>
<feature type="binding site" evidence="13">
    <location>
        <position position="71"/>
    </location>
    <ligand>
        <name>Mg(2+)</name>
        <dbReference type="ChEBI" id="CHEBI:18420"/>
        <label>2</label>
    </ligand>
</feature>
<sequence>MRDAVRVLGVDTSLRSTGYGVLEGTRSRARALTWGVIRNRRDCSRTRCLAHLASGIGACLDEYLPLETAIEGVFFCRNARTSLILGEARGAVLTTCAQRDVEVFEYAPRRVKEAVVGNGSARKEQIELMIRRLTGIQEKLPSDAADALAIAWCHLASATGPEALRGKGRV</sequence>
<dbReference type="PANTHER" id="PTHR30194:SF3">
    <property type="entry name" value="CROSSOVER JUNCTION ENDODEOXYRIBONUCLEASE RUVC"/>
    <property type="match status" value="1"/>
</dbReference>
<evidence type="ECO:0000256" key="13">
    <source>
        <dbReference type="HAMAP-Rule" id="MF_00034"/>
    </source>
</evidence>
<dbReference type="Proteomes" id="UP000035268">
    <property type="component" value="Chromosome"/>
</dbReference>
<dbReference type="Gene3D" id="3.30.420.10">
    <property type="entry name" value="Ribonuclease H-like superfamily/Ribonuclease H"/>
    <property type="match status" value="1"/>
</dbReference>
<evidence type="ECO:0000256" key="3">
    <source>
        <dbReference type="ARBA" id="ARBA00022722"/>
    </source>
</evidence>
<evidence type="ECO:0000256" key="4">
    <source>
        <dbReference type="ARBA" id="ARBA00022723"/>
    </source>
</evidence>
<dbReference type="PATRIC" id="fig|1609981.3.peg.1239"/>
<comment type="similarity">
    <text evidence="1 13">Belongs to the RuvC family.</text>
</comment>
<dbReference type="STRING" id="1307763.L21SP4_01192"/>
<dbReference type="InterPro" id="IPR012337">
    <property type="entry name" value="RNaseH-like_sf"/>
</dbReference>
<dbReference type="RefSeq" id="WP_052881771.1">
    <property type="nucleotide sequence ID" value="NZ_CP010904.1"/>
</dbReference>
<dbReference type="PRINTS" id="PR00696">
    <property type="entry name" value="RSOLVASERUVC"/>
</dbReference>
<evidence type="ECO:0000256" key="9">
    <source>
        <dbReference type="ARBA" id="ARBA00023125"/>
    </source>
</evidence>